<feature type="region of interest" description="Disordered" evidence="1">
    <location>
        <begin position="316"/>
        <end position="364"/>
    </location>
</feature>
<organism evidence="2">
    <name type="scientific">viral metagenome</name>
    <dbReference type="NCBI Taxonomy" id="1070528"/>
    <lineage>
        <taxon>unclassified sequences</taxon>
        <taxon>metagenomes</taxon>
        <taxon>organismal metagenomes</taxon>
    </lineage>
</organism>
<sequence length="364" mass="42619">MSPAKIETLHFYIKTTGDYDIDSPDVYFEYTKNIYFISNIKLDKPLLDKFIAASSIVKNKEYTQIFTSKDVFNAFSDFLERLKLNPLTNEKENIQFMVNLFFPYKGRITISGQEYAINTKSIPLISYDKTTNYSLKNPSLFYNDVDIPDDYIIKKNMVENNNYYVKIGPIDLLNSKKIIVDSSGNGMYVGMNCEERAERLDEQFYKLFGYSMIFSKGTKLKQYSTIKPVFYSTDDKRLTPPNKFVRDINIKKTKATDFDTSLKYIKKSIQYNIQKRKSRLKEEKTLAAELARKRKEWQWETGYKIKAEAEAKALAEAKAKEKAPIPTNVGGRKTKTKTKRNAKTKRKQLKKRHQRKRSVKSRRY</sequence>
<evidence type="ECO:0000313" key="2">
    <source>
        <dbReference type="EMBL" id="QHT79398.1"/>
    </source>
</evidence>
<protein>
    <submittedName>
        <fullName evidence="2">Uncharacterized protein</fullName>
    </submittedName>
</protein>
<accession>A0A6C0HFM0</accession>
<evidence type="ECO:0000256" key="1">
    <source>
        <dbReference type="SAM" id="MobiDB-lite"/>
    </source>
</evidence>
<dbReference type="EMBL" id="MN739949">
    <property type="protein sequence ID" value="QHT79398.1"/>
    <property type="molecule type" value="Genomic_DNA"/>
</dbReference>
<feature type="compositionally biased region" description="Basic residues" evidence="1">
    <location>
        <begin position="332"/>
        <end position="364"/>
    </location>
</feature>
<reference evidence="2" key="1">
    <citation type="journal article" date="2020" name="Nature">
        <title>Giant virus diversity and host interactions through global metagenomics.</title>
        <authorList>
            <person name="Schulz F."/>
            <person name="Roux S."/>
            <person name="Paez-Espino D."/>
            <person name="Jungbluth S."/>
            <person name="Walsh D.A."/>
            <person name="Denef V.J."/>
            <person name="McMahon K.D."/>
            <person name="Konstantinidis K.T."/>
            <person name="Eloe-Fadrosh E.A."/>
            <person name="Kyrpides N.C."/>
            <person name="Woyke T."/>
        </authorList>
    </citation>
    <scope>NUCLEOTIDE SEQUENCE</scope>
    <source>
        <strain evidence="2">GVMAG-M-3300023184-101</strain>
    </source>
</reference>
<name>A0A6C0HFM0_9ZZZZ</name>
<dbReference type="AlphaFoldDB" id="A0A6C0HFM0"/>
<proteinExistence type="predicted"/>